<dbReference type="InterPro" id="IPR046551">
    <property type="entry name" value="DUF6705"/>
</dbReference>
<dbReference type="Proteomes" id="UP000198869">
    <property type="component" value="Unassembled WGS sequence"/>
</dbReference>
<dbReference type="Pfam" id="PF20448">
    <property type="entry name" value="DUF6705"/>
    <property type="match status" value="1"/>
</dbReference>
<gene>
    <name evidence="2" type="ORF">SAMN05421846_1252</name>
</gene>
<organism evidence="2 3">
    <name type="scientific">Chryseobacterium taeanense</name>
    <dbReference type="NCBI Taxonomy" id="311334"/>
    <lineage>
        <taxon>Bacteria</taxon>
        <taxon>Pseudomonadati</taxon>
        <taxon>Bacteroidota</taxon>
        <taxon>Flavobacteriia</taxon>
        <taxon>Flavobacteriales</taxon>
        <taxon>Weeksellaceae</taxon>
        <taxon>Chryseobacterium group</taxon>
        <taxon>Chryseobacterium</taxon>
    </lineage>
</organism>
<evidence type="ECO:0000259" key="1">
    <source>
        <dbReference type="Pfam" id="PF20448"/>
    </source>
</evidence>
<dbReference type="PROSITE" id="PS51257">
    <property type="entry name" value="PROKAR_LIPOPROTEIN"/>
    <property type="match status" value="1"/>
</dbReference>
<reference evidence="3" key="1">
    <citation type="submission" date="2016-10" db="EMBL/GenBank/DDBJ databases">
        <authorList>
            <person name="Varghese N."/>
            <person name="Submissions S."/>
        </authorList>
    </citation>
    <scope>NUCLEOTIDE SEQUENCE [LARGE SCALE GENOMIC DNA]</scope>
    <source>
        <strain evidence="3">DSM 17071</strain>
    </source>
</reference>
<keyword evidence="3" id="KW-1185">Reference proteome</keyword>
<proteinExistence type="predicted"/>
<dbReference type="EMBL" id="FNDW01000025">
    <property type="protein sequence ID" value="SDI92878.1"/>
    <property type="molecule type" value="Genomic_DNA"/>
</dbReference>
<dbReference type="STRING" id="311334.SAMN05421846_1252"/>
<dbReference type="AlphaFoldDB" id="A0A1G8PKR6"/>
<protein>
    <recommendedName>
        <fullName evidence="1">DUF6705 domain-containing protein</fullName>
    </recommendedName>
</protein>
<evidence type="ECO:0000313" key="3">
    <source>
        <dbReference type="Proteomes" id="UP000198869"/>
    </source>
</evidence>
<name>A0A1G8PKR6_9FLAO</name>
<accession>A0A1G8PKR6</accession>
<sequence length="204" mass="23972">MEHEKKLIVRIKKNKIMKQILLILLSIFTISCKAQIYPLNYKEDVPNGAYYKDLDGELDKYVGLWKGTWNGKTLYLDLRKNKYKLGNDSNYNYRDMILGERKVINLSGNVEIDRISNFDYEHPEFDGIGFNLKNGNIKRLYFYPKNMCRKTATLDITSFIGNQMTLHFEYLPSIIDPNCQHNAYVDQYGDFPINFPKDITLTKQ</sequence>
<evidence type="ECO:0000313" key="2">
    <source>
        <dbReference type="EMBL" id="SDI92878.1"/>
    </source>
</evidence>
<feature type="domain" description="DUF6705" evidence="1">
    <location>
        <begin position="17"/>
        <end position="146"/>
    </location>
</feature>